<dbReference type="EMBL" id="UYRU01081988">
    <property type="protein sequence ID" value="VDN32323.1"/>
    <property type="molecule type" value="Genomic_DNA"/>
</dbReference>
<name>A0A3P7N6E3_DIBLA</name>
<evidence type="ECO:0000313" key="2">
    <source>
        <dbReference type="Proteomes" id="UP000281553"/>
    </source>
</evidence>
<organism evidence="1 2">
    <name type="scientific">Dibothriocephalus latus</name>
    <name type="common">Fish tapeworm</name>
    <name type="synonym">Diphyllobothrium latum</name>
    <dbReference type="NCBI Taxonomy" id="60516"/>
    <lineage>
        <taxon>Eukaryota</taxon>
        <taxon>Metazoa</taxon>
        <taxon>Spiralia</taxon>
        <taxon>Lophotrochozoa</taxon>
        <taxon>Platyhelminthes</taxon>
        <taxon>Cestoda</taxon>
        <taxon>Eucestoda</taxon>
        <taxon>Diphyllobothriidea</taxon>
        <taxon>Diphyllobothriidae</taxon>
        <taxon>Dibothriocephalus</taxon>
    </lineage>
</organism>
<keyword evidence="2" id="KW-1185">Reference proteome</keyword>
<evidence type="ECO:0000313" key="1">
    <source>
        <dbReference type="EMBL" id="VDN32323.1"/>
    </source>
</evidence>
<evidence type="ECO:0008006" key="3">
    <source>
        <dbReference type="Google" id="ProtNLM"/>
    </source>
</evidence>
<sequence>MNQFTQRRKSVLCRLKLHPPLNGGSLKFDAASKNAISDGVLEAVSSLLKPLRIGIAHRPESTIRYLVMRPKAPLSRGETAYFIYQNKSNSCAVDYVGETRKRLQTRVTEHMRSVRRLDPQSLVDEHFADSGHTLAFQNAEILGRGIDRVAREIIEA</sequence>
<accession>A0A3P7N6E3</accession>
<proteinExistence type="predicted"/>
<gene>
    <name evidence="1" type="ORF">DILT_LOCUS15955</name>
</gene>
<dbReference type="OrthoDB" id="8963429at2759"/>
<protein>
    <recommendedName>
        <fullName evidence="3">GIY-YIG domain-containing protein</fullName>
    </recommendedName>
</protein>
<dbReference type="AlphaFoldDB" id="A0A3P7N6E3"/>
<dbReference type="Proteomes" id="UP000281553">
    <property type="component" value="Unassembled WGS sequence"/>
</dbReference>
<reference evidence="1 2" key="1">
    <citation type="submission" date="2018-11" db="EMBL/GenBank/DDBJ databases">
        <authorList>
            <consortium name="Pathogen Informatics"/>
        </authorList>
    </citation>
    <scope>NUCLEOTIDE SEQUENCE [LARGE SCALE GENOMIC DNA]</scope>
</reference>